<dbReference type="InterPro" id="IPR027383">
    <property type="entry name" value="Znf_put"/>
</dbReference>
<dbReference type="Proteomes" id="UP000485569">
    <property type="component" value="Unassembled WGS sequence"/>
</dbReference>
<reference evidence="3" key="1">
    <citation type="submission" date="2017-02" db="EMBL/GenBank/DDBJ databases">
        <title>Delving into the versatile metabolic prowess of the omnipresent phylum Bacteroidetes.</title>
        <authorList>
            <person name="Nobu M.K."/>
            <person name="Mei R."/>
            <person name="Narihiro T."/>
            <person name="Kuroda K."/>
            <person name="Liu W.-T."/>
        </authorList>
    </citation>
    <scope>NUCLEOTIDE SEQUENCE</scope>
    <source>
        <strain evidence="3">ADurb.Bin276</strain>
    </source>
</reference>
<gene>
    <name evidence="3" type="ORF">BWY41_02230</name>
</gene>
<evidence type="ECO:0000256" key="1">
    <source>
        <dbReference type="SAM" id="Phobius"/>
    </source>
</evidence>
<dbReference type="InterPro" id="IPR041916">
    <property type="entry name" value="Anti_sigma_zinc_sf"/>
</dbReference>
<feature type="transmembrane region" description="Helical" evidence="1">
    <location>
        <begin position="82"/>
        <end position="103"/>
    </location>
</feature>
<keyword evidence="1" id="KW-0472">Membrane</keyword>
<dbReference type="Pfam" id="PF13490">
    <property type="entry name" value="zf-HC2"/>
    <property type="match status" value="1"/>
</dbReference>
<feature type="domain" description="Putative zinc-finger" evidence="2">
    <location>
        <begin position="3"/>
        <end position="36"/>
    </location>
</feature>
<proteinExistence type="predicted"/>
<keyword evidence="1" id="KW-0812">Transmembrane</keyword>
<name>A0A1V5SJK4_9BACT</name>
<keyword evidence="1" id="KW-1133">Transmembrane helix</keyword>
<dbReference type="EMBL" id="MWBQ01000224">
    <property type="protein sequence ID" value="OQA54152.1"/>
    <property type="molecule type" value="Genomic_DNA"/>
</dbReference>
<sequence>MECERIRKLLSAYLDGELSEEERKEVRKHLFVCSRCELEFMKIRNMKGLIIQFGQSFEPKVDYGIHYEAFQSQINGRRLKEILLFSVLACIIILLFVFFLPIYKNIIPGSNTDASIGEIHRNLTGDSYDVPKNSGRVVVNFLKQVTNDWE</sequence>
<evidence type="ECO:0000313" key="3">
    <source>
        <dbReference type="EMBL" id="OQA54152.1"/>
    </source>
</evidence>
<organism evidence="3">
    <name type="scientific">Candidatus Atribacter allofermentans</name>
    <dbReference type="NCBI Taxonomy" id="1852833"/>
    <lineage>
        <taxon>Bacteria</taxon>
        <taxon>Pseudomonadati</taxon>
        <taxon>Atribacterota</taxon>
        <taxon>Atribacteria</taxon>
        <taxon>Atribacterales</taxon>
        <taxon>Atribacteraceae</taxon>
        <taxon>Atribacter</taxon>
    </lineage>
</organism>
<protein>
    <recommendedName>
        <fullName evidence="2">Putative zinc-finger domain-containing protein</fullName>
    </recommendedName>
</protein>
<comment type="caution">
    <text evidence="3">The sequence shown here is derived from an EMBL/GenBank/DDBJ whole genome shotgun (WGS) entry which is preliminary data.</text>
</comment>
<accession>A0A1V5SJK4</accession>
<dbReference type="AlphaFoldDB" id="A0A1V5SJK4"/>
<dbReference type="Gene3D" id="1.10.10.1320">
    <property type="entry name" value="Anti-sigma factor, zinc-finger domain"/>
    <property type="match status" value="1"/>
</dbReference>
<evidence type="ECO:0000259" key="2">
    <source>
        <dbReference type="Pfam" id="PF13490"/>
    </source>
</evidence>